<comment type="caution">
    <text evidence="2">The sequence shown here is derived from an EMBL/GenBank/DDBJ whole genome shotgun (WGS) entry which is preliminary data.</text>
</comment>
<protein>
    <recommendedName>
        <fullName evidence="4">Lipoprotein</fullName>
    </recommendedName>
</protein>
<dbReference type="Proteomes" id="UP000317624">
    <property type="component" value="Unassembled WGS sequence"/>
</dbReference>
<keyword evidence="1" id="KW-0732">Signal</keyword>
<feature type="chain" id="PRO_5035314335" description="Lipoprotein" evidence="1">
    <location>
        <begin position="17"/>
        <end position="286"/>
    </location>
</feature>
<dbReference type="RefSeq" id="WP_144846015.1">
    <property type="nucleotide sequence ID" value="NZ_VMRJ01000002.1"/>
</dbReference>
<dbReference type="OrthoDB" id="1114031at2"/>
<evidence type="ECO:0000313" key="3">
    <source>
        <dbReference type="Proteomes" id="UP000317624"/>
    </source>
</evidence>
<name>A0A558BXR2_9BACT</name>
<feature type="signal peptide" evidence="1">
    <location>
        <begin position="1"/>
        <end position="16"/>
    </location>
</feature>
<dbReference type="AlphaFoldDB" id="A0A558BXR2"/>
<evidence type="ECO:0000256" key="1">
    <source>
        <dbReference type="SAM" id="SignalP"/>
    </source>
</evidence>
<accession>A0A558BXR2</accession>
<evidence type="ECO:0000313" key="2">
    <source>
        <dbReference type="EMBL" id="TVT41282.1"/>
    </source>
</evidence>
<dbReference type="EMBL" id="VMRJ01000002">
    <property type="protein sequence ID" value="TVT41282.1"/>
    <property type="molecule type" value="Genomic_DNA"/>
</dbReference>
<keyword evidence="3" id="KW-1185">Reference proteome</keyword>
<dbReference type="PROSITE" id="PS51257">
    <property type="entry name" value="PROKAR_LIPOPROTEIN"/>
    <property type="match status" value="1"/>
</dbReference>
<evidence type="ECO:0008006" key="4">
    <source>
        <dbReference type="Google" id="ProtNLM"/>
    </source>
</evidence>
<reference evidence="2 3" key="1">
    <citation type="submission" date="2019-07" db="EMBL/GenBank/DDBJ databases">
        <title>Hymenobacter sp. straun FUR1 Genome sequencing and assembly.</title>
        <authorList>
            <person name="Chhetri G."/>
        </authorList>
    </citation>
    <scope>NUCLEOTIDE SEQUENCE [LARGE SCALE GENOMIC DNA]</scope>
    <source>
        <strain evidence="2 3">Fur1</strain>
    </source>
</reference>
<sequence>MRFTTSLRAVAGVALAGGLLLTASCKKNNEVTTSTEDVVSAQDAGLGDEENATTADLVEAAAPQDATASASATVVDAPELARLLPPCATRTYDAATRTLTLNFGTTNCLCPDGRYRRGVITAVFSGPYRQAGAVVTINRTNYFVNDNQHLGTRIITNLGSGSFDLVVQNASIIFANGGGTTSWSSQRRYTRTAGFGTPSILDDVYSITGSLTGTNRRGISYTAAIQQPLIKKFAVGCARHFVVGTIELTNTNAKAMLLNYDPTGTQACDNVASVTQNGRTYTIYLK</sequence>
<proteinExistence type="predicted"/>
<gene>
    <name evidence="2" type="ORF">FNT36_07445</name>
</gene>
<organism evidence="2 3">
    <name type="scientific">Hymenobacter setariae</name>
    <dbReference type="NCBI Taxonomy" id="2594794"/>
    <lineage>
        <taxon>Bacteria</taxon>
        <taxon>Pseudomonadati</taxon>
        <taxon>Bacteroidota</taxon>
        <taxon>Cytophagia</taxon>
        <taxon>Cytophagales</taxon>
        <taxon>Hymenobacteraceae</taxon>
        <taxon>Hymenobacter</taxon>
    </lineage>
</organism>